<dbReference type="InterPro" id="IPR001891">
    <property type="entry name" value="Malic_OxRdtase"/>
</dbReference>
<dbReference type="PANTHER" id="PTHR23406:SF34">
    <property type="entry name" value="NAD-DEPENDENT MALIC ENZYME, MITOCHONDRIAL"/>
    <property type="match status" value="1"/>
</dbReference>
<dbReference type="SMART" id="SM01274">
    <property type="entry name" value="malic"/>
    <property type="match status" value="1"/>
</dbReference>
<dbReference type="Proteomes" id="UP001458415">
    <property type="component" value="Unassembled WGS sequence"/>
</dbReference>
<dbReference type="GO" id="GO:0016491">
    <property type="term" value="F:oxidoreductase activity"/>
    <property type="evidence" value="ECO:0007669"/>
    <property type="project" value="UniProtKB-KW"/>
</dbReference>
<dbReference type="Pfam" id="PF03949">
    <property type="entry name" value="Malic_M"/>
    <property type="match status" value="1"/>
</dbReference>
<dbReference type="SUPFAM" id="SSF51735">
    <property type="entry name" value="NAD(P)-binding Rossmann-fold domains"/>
    <property type="match status" value="1"/>
</dbReference>
<evidence type="ECO:0000259" key="7">
    <source>
        <dbReference type="SMART" id="SM01274"/>
    </source>
</evidence>
<dbReference type="SUPFAM" id="SSF53223">
    <property type="entry name" value="Aminoacid dehydrogenase-like, N-terminal domain"/>
    <property type="match status" value="1"/>
</dbReference>
<name>A0ABV1VYT9_9ACTN</name>
<dbReference type="InterPro" id="IPR015884">
    <property type="entry name" value="Malic_enzyme_CS"/>
</dbReference>
<comment type="caution">
    <text evidence="8">The sequence shown here is derived from an EMBL/GenBank/DDBJ whole genome shotgun (WGS) entry which is preliminary data.</text>
</comment>
<evidence type="ECO:0000256" key="4">
    <source>
        <dbReference type="ARBA" id="ARBA00023027"/>
    </source>
</evidence>
<dbReference type="RefSeq" id="WP_086727713.1">
    <property type="nucleotide sequence ID" value="NZ_MUBM01000200.1"/>
</dbReference>
<dbReference type="InterPro" id="IPR046346">
    <property type="entry name" value="Aminoacid_DH-like_N_sf"/>
</dbReference>
<evidence type="ECO:0000256" key="1">
    <source>
        <dbReference type="ARBA" id="ARBA00001936"/>
    </source>
</evidence>
<evidence type="ECO:0000256" key="5">
    <source>
        <dbReference type="RuleBase" id="RU003427"/>
    </source>
</evidence>
<dbReference type="PRINTS" id="PR00072">
    <property type="entry name" value="MALOXRDTASE"/>
</dbReference>
<gene>
    <name evidence="8" type="ORF">ABT317_08700</name>
</gene>
<dbReference type="PROSITE" id="PS00331">
    <property type="entry name" value="MALIC_ENZYMES"/>
    <property type="match status" value="1"/>
</dbReference>
<protein>
    <submittedName>
        <fullName evidence="8">NAD-dependent malic enzyme</fullName>
        <ecNumber evidence="8">1.1.1.38</ecNumber>
    </submittedName>
</protein>
<accession>A0ABV1VYT9</accession>
<dbReference type="InterPro" id="IPR037062">
    <property type="entry name" value="Malic_N_dom_sf"/>
</dbReference>
<feature type="domain" description="Malic enzyme N-terminal" evidence="7">
    <location>
        <begin position="75"/>
        <end position="257"/>
    </location>
</feature>
<keyword evidence="8" id="KW-0560">Oxidoreductase</keyword>
<comment type="similarity">
    <text evidence="2 5">Belongs to the malic enzymes family.</text>
</comment>
<keyword evidence="4" id="KW-0520">NAD</keyword>
<sequence length="557" mass="59478">MTKKTVRTPATPDVLVDPLRDRGVAFTRTERDELGLTGRLPSGVLALEQQAQRAYQQLRAQSSDLAKNVYLEQLHDRNETLYYRVLTDHLVELLPIVYDPTVGEAIEKYSHEYRRPRGIFLSIDQADDIAKALETLRLGPEDVDLIVCSDAEEILGIGDWGVGGIEISVGKLAVYTAAAGIDPRRVVPVSLDVGTDRESLLDDPLYLGNRHPRVRGADYDAFIAKYLETASSMFPDALLHFEDFGPSNARRILETYGGTYRIFNDDMQGTGAITLAAALSAVKAGGVRMRDQKLVVFGAGTAGVGIADQLHDAMIRDGADPGQAAGQVWLIDKQGLLTQDMADLRDYQEPYARDPADVAGWARDDGGVSLLETVRRAEPTILLGTSTVHGGFTREVVEAMAAGTERPIILPISNPTSRIEAMPADVIAWSGGKALVATGIPVPPVEHDGVTYEIGQANNALLYPGLGLGTVVSGASQVTAGMLLAAAQAVADQVEAKGPGASLLPPVENLRQSSAITATAVVEAAVGEGVATRKPADPGQAVREAMWEPVYDEGVPS</sequence>
<dbReference type="InterPro" id="IPR036291">
    <property type="entry name" value="NAD(P)-bd_dom_sf"/>
</dbReference>
<dbReference type="InterPro" id="IPR012301">
    <property type="entry name" value="Malic_N_dom"/>
</dbReference>
<dbReference type="InterPro" id="IPR012302">
    <property type="entry name" value="Malic_NAD-bd"/>
</dbReference>
<dbReference type="NCBIfam" id="NF010052">
    <property type="entry name" value="PRK13529.1"/>
    <property type="match status" value="1"/>
</dbReference>
<dbReference type="PANTHER" id="PTHR23406">
    <property type="entry name" value="MALIC ENZYME-RELATED"/>
    <property type="match status" value="1"/>
</dbReference>
<dbReference type="Pfam" id="PF00390">
    <property type="entry name" value="malic"/>
    <property type="match status" value="1"/>
</dbReference>
<evidence type="ECO:0000313" key="9">
    <source>
        <dbReference type="Proteomes" id="UP001458415"/>
    </source>
</evidence>
<dbReference type="SMART" id="SM00919">
    <property type="entry name" value="Malic_M"/>
    <property type="match status" value="1"/>
</dbReference>
<dbReference type="Gene3D" id="3.40.50.720">
    <property type="entry name" value="NAD(P)-binding Rossmann-like Domain"/>
    <property type="match status" value="1"/>
</dbReference>
<feature type="domain" description="Malic enzyme NAD-binding" evidence="6">
    <location>
        <begin position="267"/>
        <end position="526"/>
    </location>
</feature>
<organism evidence="8 9">
    <name type="scientific">Streptomyces carpinensis</name>
    <dbReference type="NCBI Taxonomy" id="66369"/>
    <lineage>
        <taxon>Bacteria</taxon>
        <taxon>Bacillati</taxon>
        <taxon>Actinomycetota</taxon>
        <taxon>Actinomycetes</taxon>
        <taxon>Kitasatosporales</taxon>
        <taxon>Streptomycetaceae</taxon>
        <taxon>Streptomyces</taxon>
    </lineage>
</organism>
<evidence type="ECO:0000256" key="2">
    <source>
        <dbReference type="ARBA" id="ARBA00008785"/>
    </source>
</evidence>
<evidence type="ECO:0000259" key="6">
    <source>
        <dbReference type="SMART" id="SM00919"/>
    </source>
</evidence>
<evidence type="ECO:0000256" key="3">
    <source>
        <dbReference type="ARBA" id="ARBA00022723"/>
    </source>
</evidence>
<dbReference type="EMBL" id="JBEPCU010000092">
    <property type="protein sequence ID" value="MER6977097.1"/>
    <property type="molecule type" value="Genomic_DNA"/>
</dbReference>
<keyword evidence="9" id="KW-1185">Reference proteome</keyword>
<dbReference type="PIRSF" id="PIRSF000106">
    <property type="entry name" value="ME"/>
    <property type="match status" value="1"/>
</dbReference>
<keyword evidence="3 5" id="KW-0479">Metal-binding</keyword>
<dbReference type="Gene3D" id="3.40.50.10380">
    <property type="entry name" value="Malic enzyme, N-terminal domain"/>
    <property type="match status" value="1"/>
</dbReference>
<evidence type="ECO:0000313" key="8">
    <source>
        <dbReference type="EMBL" id="MER6977097.1"/>
    </source>
</evidence>
<comment type="cofactor">
    <cofactor evidence="1">
        <name>Mn(2+)</name>
        <dbReference type="ChEBI" id="CHEBI:29035"/>
    </cofactor>
</comment>
<reference evidence="8 9" key="1">
    <citation type="submission" date="2024-06" db="EMBL/GenBank/DDBJ databases">
        <title>The Natural Products Discovery Center: Release of the First 8490 Sequenced Strains for Exploring Actinobacteria Biosynthetic Diversity.</title>
        <authorList>
            <person name="Kalkreuter E."/>
            <person name="Kautsar S.A."/>
            <person name="Yang D."/>
            <person name="Bader C.D."/>
            <person name="Teijaro C.N."/>
            <person name="Fluegel L."/>
            <person name="Davis C.M."/>
            <person name="Simpson J.R."/>
            <person name="Lauterbach L."/>
            <person name="Steele A.D."/>
            <person name="Gui C."/>
            <person name="Meng S."/>
            <person name="Li G."/>
            <person name="Viehrig K."/>
            <person name="Ye F."/>
            <person name="Su P."/>
            <person name="Kiefer A.F."/>
            <person name="Nichols A."/>
            <person name="Cepeda A.J."/>
            <person name="Yan W."/>
            <person name="Fan B."/>
            <person name="Jiang Y."/>
            <person name="Adhikari A."/>
            <person name="Zheng C.-J."/>
            <person name="Schuster L."/>
            <person name="Cowan T.M."/>
            <person name="Smanski M.J."/>
            <person name="Chevrette M.G."/>
            <person name="De Carvalho L.P.S."/>
            <person name="Shen B."/>
        </authorList>
    </citation>
    <scope>NUCLEOTIDE SEQUENCE [LARGE SCALE GENOMIC DNA]</scope>
    <source>
        <strain evidence="8 9">NPDC000634</strain>
    </source>
</reference>
<proteinExistence type="inferred from homology"/>
<dbReference type="EC" id="1.1.1.38" evidence="8"/>